<dbReference type="EMBL" id="CAXAMM010000425">
    <property type="protein sequence ID" value="CAK8987362.1"/>
    <property type="molecule type" value="Genomic_DNA"/>
</dbReference>
<feature type="compositionally biased region" description="Basic residues" evidence="1">
    <location>
        <begin position="283"/>
        <end position="296"/>
    </location>
</feature>
<proteinExistence type="predicted"/>
<feature type="compositionally biased region" description="Basic and acidic residues" evidence="1">
    <location>
        <begin position="119"/>
        <end position="140"/>
    </location>
</feature>
<feature type="compositionally biased region" description="Basic and acidic residues" evidence="1">
    <location>
        <begin position="703"/>
        <end position="757"/>
    </location>
</feature>
<reference evidence="2 3" key="1">
    <citation type="submission" date="2024-02" db="EMBL/GenBank/DDBJ databases">
        <authorList>
            <person name="Chen Y."/>
            <person name="Shah S."/>
            <person name="Dougan E. K."/>
            <person name="Thang M."/>
            <person name="Chan C."/>
        </authorList>
    </citation>
    <scope>NUCLEOTIDE SEQUENCE [LARGE SCALE GENOMIC DNA]</scope>
</reference>
<protein>
    <submittedName>
        <fullName evidence="2">Uncharacterized protein</fullName>
    </submittedName>
</protein>
<feature type="region of interest" description="Disordered" evidence="1">
    <location>
        <begin position="64"/>
        <end position="311"/>
    </location>
</feature>
<feature type="compositionally biased region" description="Basic and acidic residues" evidence="1">
    <location>
        <begin position="249"/>
        <end position="263"/>
    </location>
</feature>
<evidence type="ECO:0000313" key="2">
    <source>
        <dbReference type="EMBL" id="CAK8987362.1"/>
    </source>
</evidence>
<feature type="compositionally biased region" description="Basic residues" evidence="1">
    <location>
        <begin position="524"/>
        <end position="543"/>
    </location>
</feature>
<comment type="caution">
    <text evidence="2">The sequence shown here is derived from an EMBL/GenBank/DDBJ whole genome shotgun (WGS) entry which is preliminary data.</text>
</comment>
<name>A0ABP0HBW7_9DINO</name>
<evidence type="ECO:0000313" key="3">
    <source>
        <dbReference type="Proteomes" id="UP001642464"/>
    </source>
</evidence>
<feature type="compositionally biased region" description="Low complexity" evidence="1">
    <location>
        <begin position="226"/>
        <end position="235"/>
    </location>
</feature>
<evidence type="ECO:0000256" key="1">
    <source>
        <dbReference type="SAM" id="MobiDB-lite"/>
    </source>
</evidence>
<feature type="compositionally biased region" description="Low complexity" evidence="1">
    <location>
        <begin position="544"/>
        <end position="556"/>
    </location>
</feature>
<gene>
    <name evidence="2" type="ORF">SCF082_LOCUS941</name>
</gene>
<accession>A0ABP0HBW7</accession>
<sequence>MDHRSRSCSCDACIALGRVASLVVDEETSDELRVYIAKALDKVYTKILEKGLELLRKAARGEAEAAGVGSHPTPGTGSAEPPAEQEVKAEEENPENEEEAPKKRKRRKRRAKEEEESAPEEKKESAAEEKERKGQTEETKTSPAQSETPGTSAAGVEPARETDPRVPLPRKVVKPSSNPAISLKEKKANEEGEESRAERPKLALRPKSRSRSRDKGGKDKKRRRSPSPASIPAAAVEEEVEEEGPPGDWEERPEIPRRPRSPDHPPPIRRRPTRGQLWLGPIRAHKNRPPPKKNKGIKKEIKNQRRPAAAVERRGILRRPAGAPAPGREEWIAAGEVSSDTLLGWNWMHIKGRYWEEEVELIGKAMDVKLKDTGREVMVKASGTPSESLLRVLTGIPSRQVRLHLCSDPCAALVWDEAYIHCSLLKEADRGSMGWSQNLEAAVEKDEGDELKILREGAEELRRRGKGVGGAPEEKKKRKKSPGSSGDEEKKKKKKKEAGRIQGKKSLESLFSSTGLDPKAEVRRKVKRRARKVARRSRNKKRGSTSSGSGTSSSSSQESCEMDDKDLFEPATPTQRVWKQCPGALTMSMIAEAKEALLTQMGTVGEPLEGAVPAIANQCVRQVLMPTMSGPVARESHHWGLLLDLLLTGQVAAAADLGAQRLKALEGHSKGMKPELLRQLELVAQERPSLSSTTEIMKAGRQANEEQKVLQKASFRESQEKGKGQCTDWRDRQAKGDKGGKQEKGKKGKAEGKKKAA</sequence>
<feature type="compositionally biased region" description="Acidic residues" evidence="1">
    <location>
        <begin position="236"/>
        <end position="245"/>
    </location>
</feature>
<feature type="compositionally biased region" description="Polar residues" evidence="1">
    <location>
        <begin position="141"/>
        <end position="151"/>
    </location>
</feature>
<feature type="region of interest" description="Disordered" evidence="1">
    <location>
        <begin position="700"/>
        <end position="757"/>
    </location>
</feature>
<organism evidence="2 3">
    <name type="scientific">Durusdinium trenchii</name>
    <dbReference type="NCBI Taxonomy" id="1381693"/>
    <lineage>
        <taxon>Eukaryota</taxon>
        <taxon>Sar</taxon>
        <taxon>Alveolata</taxon>
        <taxon>Dinophyceae</taxon>
        <taxon>Suessiales</taxon>
        <taxon>Symbiodiniaceae</taxon>
        <taxon>Durusdinium</taxon>
    </lineage>
</organism>
<feature type="compositionally biased region" description="Basic and acidic residues" evidence="1">
    <location>
        <begin position="183"/>
        <end position="201"/>
    </location>
</feature>
<feature type="region of interest" description="Disordered" evidence="1">
    <location>
        <begin position="461"/>
        <end position="563"/>
    </location>
</feature>
<keyword evidence="3" id="KW-1185">Reference proteome</keyword>
<dbReference type="Proteomes" id="UP001642464">
    <property type="component" value="Unassembled WGS sequence"/>
</dbReference>